<feature type="domain" description="DUF4034" evidence="1">
    <location>
        <begin position="29"/>
        <end position="161"/>
    </location>
</feature>
<dbReference type="EMBL" id="CP071060">
    <property type="protein sequence ID" value="QSI75272.1"/>
    <property type="molecule type" value="Genomic_DNA"/>
</dbReference>
<reference evidence="2 3" key="1">
    <citation type="submission" date="2021-02" db="EMBL/GenBank/DDBJ databases">
        <title>Niveibacterium changnyeongensis HC41.</title>
        <authorList>
            <person name="Kang M."/>
        </authorList>
    </citation>
    <scope>NUCLEOTIDE SEQUENCE [LARGE SCALE GENOMIC DNA]</scope>
    <source>
        <strain evidence="2 3">HC41</strain>
    </source>
</reference>
<dbReference type="PROSITE" id="PS51257">
    <property type="entry name" value="PROKAR_LIPOPROTEIN"/>
    <property type="match status" value="1"/>
</dbReference>
<gene>
    <name evidence="2" type="ORF">JY500_12160</name>
</gene>
<evidence type="ECO:0000259" key="1">
    <source>
        <dbReference type="Pfam" id="PF13226"/>
    </source>
</evidence>
<organism evidence="2 3">
    <name type="scientific">Niveibacterium microcysteis</name>
    <dbReference type="NCBI Taxonomy" id="2811415"/>
    <lineage>
        <taxon>Bacteria</taxon>
        <taxon>Pseudomonadati</taxon>
        <taxon>Pseudomonadota</taxon>
        <taxon>Betaproteobacteria</taxon>
        <taxon>Rhodocyclales</taxon>
        <taxon>Rhodocyclaceae</taxon>
        <taxon>Niveibacterium</taxon>
    </lineage>
</organism>
<evidence type="ECO:0000313" key="3">
    <source>
        <dbReference type="Proteomes" id="UP000663570"/>
    </source>
</evidence>
<dbReference type="Gene3D" id="1.25.40.10">
    <property type="entry name" value="Tetratricopeptide repeat domain"/>
    <property type="match status" value="1"/>
</dbReference>
<dbReference type="RefSeq" id="WP_206252656.1">
    <property type="nucleotide sequence ID" value="NZ_CP071060.1"/>
</dbReference>
<accession>A0ABX7M746</accession>
<name>A0ABX7M746_9RHOO</name>
<keyword evidence="3" id="KW-1185">Reference proteome</keyword>
<proteinExistence type="predicted"/>
<protein>
    <submittedName>
        <fullName evidence="2">DUF4034 domain-containing protein</fullName>
    </submittedName>
</protein>
<dbReference type="Proteomes" id="UP000663570">
    <property type="component" value="Chromosome"/>
</dbReference>
<dbReference type="Pfam" id="PF13226">
    <property type="entry name" value="DUF4034"/>
    <property type="match status" value="1"/>
</dbReference>
<sequence>MENEVRLYTQIFTAALLIWSCACHSEGVDVQEALRAKQFEAIEKVLNARESEFKQGKLGEYDILDAYKPFYQSEDVFSNELNDWIHKKPNSYIAHLARGTYYRKLGEFRRGTRYIQQTPAENVRFMHQQFEIAKTDLRKALSLNPRSFLAILNLLNIELQQGDEKESALLLREGTKLYPHTLLLRARYMVHLQPRWGGSYEAMDAFLRQSRAEGAPDPVLNLLMAIKLDDIGFTSEEHRDYDSAHDHYQRALALCRAADRRFISSYVLHAADWCSRNC</sequence>
<dbReference type="SUPFAM" id="SSF48452">
    <property type="entry name" value="TPR-like"/>
    <property type="match status" value="1"/>
</dbReference>
<dbReference type="InterPro" id="IPR011990">
    <property type="entry name" value="TPR-like_helical_dom_sf"/>
</dbReference>
<dbReference type="InterPro" id="IPR025115">
    <property type="entry name" value="DUF4034"/>
</dbReference>
<evidence type="ECO:0000313" key="2">
    <source>
        <dbReference type="EMBL" id="QSI75272.1"/>
    </source>
</evidence>